<dbReference type="SUPFAM" id="SSF56672">
    <property type="entry name" value="DNA/RNA polymerases"/>
    <property type="match status" value="1"/>
</dbReference>
<dbReference type="InterPro" id="IPR036691">
    <property type="entry name" value="Endo/exonu/phosph_ase_sf"/>
</dbReference>
<evidence type="ECO:0000313" key="4">
    <source>
        <dbReference type="Proteomes" id="UP001633002"/>
    </source>
</evidence>
<name>A0ABD3GVW1_9MARC</name>
<dbReference type="CDD" id="cd01650">
    <property type="entry name" value="RT_nLTR_like"/>
    <property type="match status" value="1"/>
</dbReference>
<organism evidence="3 4">
    <name type="scientific">Riccia sorocarpa</name>
    <dbReference type="NCBI Taxonomy" id="122646"/>
    <lineage>
        <taxon>Eukaryota</taxon>
        <taxon>Viridiplantae</taxon>
        <taxon>Streptophyta</taxon>
        <taxon>Embryophyta</taxon>
        <taxon>Marchantiophyta</taxon>
        <taxon>Marchantiopsida</taxon>
        <taxon>Marchantiidae</taxon>
        <taxon>Marchantiales</taxon>
        <taxon>Ricciaceae</taxon>
        <taxon>Riccia</taxon>
    </lineage>
</organism>
<dbReference type="Gene3D" id="3.60.10.10">
    <property type="entry name" value="Endonuclease/exonuclease/phosphatase"/>
    <property type="match status" value="1"/>
</dbReference>
<gene>
    <name evidence="3" type="ORF">R1sor_001300</name>
</gene>
<dbReference type="InterPro" id="IPR043502">
    <property type="entry name" value="DNA/RNA_pol_sf"/>
</dbReference>
<protein>
    <recommendedName>
        <fullName evidence="2">Reverse transcriptase domain-containing protein</fullName>
    </recommendedName>
</protein>
<evidence type="ECO:0000256" key="1">
    <source>
        <dbReference type="SAM" id="MobiDB-lite"/>
    </source>
</evidence>
<dbReference type="PROSITE" id="PS50878">
    <property type="entry name" value="RT_POL"/>
    <property type="match status" value="1"/>
</dbReference>
<feature type="compositionally biased region" description="Acidic residues" evidence="1">
    <location>
        <begin position="764"/>
        <end position="776"/>
    </location>
</feature>
<reference evidence="3 4" key="1">
    <citation type="submission" date="2024-09" db="EMBL/GenBank/DDBJ databases">
        <title>Chromosome-scale assembly of Riccia sorocarpa.</title>
        <authorList>
            <person name="Paukszto L."/>
        </authorList>
    </citation>
    <scope>NUCLEOTIDE SEQUENCE [LARGE SCALE GENOMIC DNA]</scope>
    <source>
        <strain evidence="3">LP-2024</strain>
        <tissue evidence="3">Aerial parts of the thallus</tissue>
    </source>
</reference>
<feature type="region of interest" description="Disordered" evidence="1">
    <location>
        <begin position="750"/>
        <end position="778"/>
    </location>
</feature>
<accession>A0ABD3GVW1</accession>
<feature type="region of interest" description="Disordered" evidence="1">
    <location>
        <begin position="809"/>
        <end position="863"/>
    </location>
</feature>
<evidence type="ECO:0000259" key="2">
    <source>
        <dbReference type="PROSITE" id="PS50878"/>
    </source>
</evidence>
<dbReference type="InterPro" id="IPR000477">
    <property type="entry name" value="RT_dom"/>
</dbReference>
<proteinExistence type="predicted"/>
<dbReference type="Proteomes" id="UP001633002">
    <property type="component" value="Unassembled WGS sequence"/>
</dbReference>
<evidence type="ECO:0000313" key="3">
    <source>
        <dbReference type="EMBL" id="KAL3683278.1"/>
    </source>
</evidence>
<sequence>MAQGESTGVCESLWRRDEQDNWERRSEDPGCNGLTESFLQFIKVCSLTILNGTRRFSGTQRCTCRAENGESLVDYILATQTSRECVASFELGPFTPESDHRSLTCTLTGFEKTHKVKSNAPLRLQLDKTSKGHYEQEIALHIQDFDFAASISRTIVCTAKKVFPRKGRQASWFDIECRDARLKALGMDGEDQKVAFRGYKQLVKAKKRCFLREHQKRLTSELMQEPQHFWRRLRPKKDIPVLAEDDLIKYVTQLHNFPTAAVMPEMGGVRCVFQDAEVEKGLHDLGTGKASDLSGLSAELVRWGGPFLLSHITRIVNQACQTGLPEEWNYCRVVPLYKAGPRTSPQSYRTIMVSSIFSKLLGWLLETRLSVWCEQMGDRAPAQTGFRRSYSTSDHTVVLHVIMEQARRHKKQLFVLYVDFSKAFDSVPRYLIWQKLVNLGVPQDLVNTVVSLYSQVLVRLDLTSPTVESNLGVIQGCPLSPTLFGLIVDDLFWMLEGATAGVQLGTSTVPALLFADDVAILATSEEELRFQITILEDFCKSRDMSVNLSKTRWMSIGASPGTSFLFQGRPIEQCYEYKYLGLEFSAKRSWSRCVKARAAHGLTAVFSLWNKCRRAELTSCQLKLRLFDTLVLPVVLYNAPTWGPSTSRSGWHKLESVHKTFLQTELGIRPQVPYVLMLAETGRLPVEAEALLLSIRFALRLRSQADDRYGHQAWTTTRGQDWYAKICQWGAKWGIPEPEWQSADLRKITNEDEDGDKAMKPEEEEKEEEEEEEEEEHAVIVVRKDTMVVSKKPITDGLSIVRQTAVTRIDSETDEEEQEHFALRSRRPTDSTAPTISREKHKATKSKTSCASACSSSSKKRNT</sequence>
<feature type="compositionally biased region" description="Low complexity" evidence="1">
    <location>
        <begin position="846"/>
        <end position="857"/>
    </location>
</feature>
<dbReference type="PANTHER" id="PTHR47027">
    <property type="entry name" value="REVERSE TRANSCRIPTASE DOMAIN-CONTAINING PROTEIN"/>
    <property type="match status" value="1"/>
</dbReference>
<dbReference type="AlphaFoldDB" id="A0ABD3GVW1"/>
<comment type="caution">
    <text evidence="3">The sequence shown here is derived from an EMBL/GenBank/DDBJ whole genome shotgun (WGS) entry which is preliminary data.</text>
</comment>
<feature type="domain" description="Reverse transcriptase" evidence="2">
    <location>
        <begin position="317"/>
        <end position="571"/>
    </location>
</feature>
<dbReference type="EMBL" id="JBJQOH010000006">
    <property type="protein sequence ID" value="KAL3683278.1"/>
    <property type="molecule type" value="Genomic_DNA"/>
</dbReference>
<keyword evidence="4" id="KW-1185">Reference proteome</keyword>
<feature type="compositionally biased region" description="Basic and acidic residues" evidence="1">
    <location>
        <begin position="750"/>
        <end position="763"/>
    </location>
</feature>
<dbReference type="PANTHER" id="PTHR47027:SF20">
    <property type="entry name" value="REVERSE TRANSCRIPTASE-LIKE PROTEIN WITH RNA-DIRECTED DNA POLYMERASE DOMAIN"/>
    <property type="match status" value="1"/>
</dbReference>
<dbReference type="Pfam" id="PF00078">
    <property type="entry name" value="RVT_1"/>
    <property type="match status" value="1"/>
</dbReference>